<feature type="domain" description="PiggyBac transposable element-derived protein" evidence="2">
    <location>
        <begin position="1"/>
        <end position="48"/>
    </location>
</feature>
<proteinExistence type="predicted"/>
<keyword evidence="1" id="KW-1133">Transmembrane helix</keyword>
<accession>A0AAW1HSV0</accession>
<gene>
    <name evidence="3" type="ORF">QE152_g39860</name>
</gene>
<comment type="caution">
    <text evidence="3">The sequence shown here is derived from an EMBL/GenBank/DDBJ whole genome shotgun (WGS) entry which is preliminary data.</text>
</comment>
<name>A0AAW1HSV0_POPJA</name>
<dbReference type="EMBL" id="JASPKY010001001">
    <property type="protein sequence ID" value="KAK9679603.1"/>
    <property type="molecule type" value="Genomic_DNA"/>
</dbReference>
<keyword evidence="4" id="KW-1185">Reference proteome</keyword>
<dbReference type="Proteomes" id="UP001458880">
    <property type="component" value="Unassembled WGS sequence"/>
</dbReference>
<organism evidence="3 4">
    <name type="scientific">Popillia japonica</name>
    <name type="common">Japanese beetle</name>
    <dbReference type="NCBI Taxonomy" id="7064"/>
    <lineage>
        <taxon>Eukaryota</taxon>
        <taxon>Metazoa</taxon>
        <taxon>Ecdysozoa</taxon>
        <taxon>Arthropoda</taxon>
        <taxon>Hexapoda</taxon>
        <taxon>Insecta</taxon>
        <taxon>Pterygota</taxon>
        <taxon>Neoptera</taxon>
        <taxon>Endopterygota</taxon>
        <taxon>Coleoptera</taxon>
        <taxon>Polyphaga</taxon>
        <taxon>Scarabaeiformia</taxon>
        <taxon>Scarabaeidae</taxon>
        <taxon>Rutelinae</taxon>
        <taxon>Popillia</taxon>
    </lineage>
</organism>
<reference evidence="3 4" key="1">
    <citation type="journal article" date="2024" name="BMC Genomics">
        <title>De novo assembly and annotation of Popillia japonica's genome with initial clues to its potential as an invasive pest.</title>
        <authorList>
            <person name="Cucini C."/>
            <person name="Boschi S."/>
            <person name="Funari R."/>
            <person name="Cardaioli E."/>
            <person name="Iannotti N."/>
            <person name="Marturano G."/>
            <person name="Paoli F."/>
            <person name="Bruttini M."/>
            <person name="Carapelli A."/>
            <person name="Frati F."/>
            <person name="Nardi F."/>
        </authorList>
    </citation>
    <scope>NUCLEOTIDE SEQUENCE [LARGE SCALE GENOMIC DNA]</scope>
    <source>
        <strain evidence="3">DMR45628</strain>
    </source>
</reference>
<evidence type="ECO:0000313" key="4">
    <source>
        <dbReference type="Proteomes" id="UP001458880"/>
    </source>
</evidence>
<dbReference type="PANTHER" id="PTHR46599">
    <property type="entry name" value="PIGGYBAC TRANSPOSABLE ELEMENT-DERIVED PROTEIN 4"/>
    <property type="match status" value="1"/>
</dbReference>
<keyword evidence="1" id="KW-0812">Transmembrane</keyword>
<dbReference type="AlphaFoldDB" id="A0AAW1HSV0"/>
<evidence type="ECO:0000259" key="2">
    <source>
        <dbReference type="Pfam" id="PF13843"/>
    </source>
</evidence>
<protein>
    <submittedName>
        <fullName evidence="3">Transposase IS4</fullName>
    </submittedName>
</protein>
<evidence type="ECO:0000313" key="3">
    <source>
        <dbReference type="EMBL" id="KAK9679603.1"/>
    </source>
</evidence>
<dbReference type="Pfam" id="PF13843">
    <property type="entry name" value="DDE_Tnp_1_7"/>
    <property type="match status" value="1"/>
</dbReference>
<sequence>MIIDYNESKGGVNTLDKMCAAYDCARGTERWPMVIFYALLNIAGVNSMVLFHLQNIDHRIHRRKCLHILVSELADNYLRARVAQTNIPRTISVRLKKILGLQDPQHVANAENTRGCCHY</sequence>
<dbReference type="InterPro" id="IPR029526">
    <property type="entry name" value="PGBD"/>
</dbReference>
<keyword evidence="1" id="KW-0472">Membrane</keyword>
<dbReference type="PANTHER" id="PTHR46599:SF6">
    <property type="entry name" value="DUAL SPECIFICITY PHOSPHATASE 26"/>
    <property type="match status" value="1"/>
</dbReference>
<feature type="transmembrane region" description="Helical" evidence="1">
    <location>
        <begin position="34"/>
        <end position="53"/>
    </location>
</feature>
<evidence type="ECO:0000256" key="1">
    <source>
        <dbReference type="SAM" id="Phobius"/>
    </source>
</evidence>